<dbReference type="InterPro" id="IPR002100">
    <property type="entry name" value="TF_MADSbox"/>
</dbReference>
<dbReference type="GO" id="GO:0046983">
    <property type="term" value="F:protein dimerization activity"/>
    <property type="evidence" value="ECO:0007669"/>
    <property type="project" value="InterPro"/>
</dbReference>
<dbReference type="InParanoid" id="A0A3Q7EYK7"/>
<dbReference type="InterPro" id="IPR036047">
    <property type="entry name" value="F-box-like_dom_sf"/>
</dbReference>
<dbReference type="GO" id="GO:0000981">
    <property type="term" value="F:DNA-binding transcription factor activity, RNA polymerase II-specific"/>
    <property type="evidence" value="ECO:0000318"/>
    <property type="project" value="GO_Central"/>
</dbReference>
<dbReference type="PRINTS" id="PR00404">
    <property type="entry name" value="MADSDOMAIN"/>
</dbReference>
<dbReference type="Gene3D" id="3.40.1810.10">
    <property type="entry name" value="Transcription factor, MADS-box"/>
    <property type="match status" value="1"/>
</dbReference>
<dbReference type="Proteomes" id="UP000004994">
    <property type="component" value="Chromosome 1"/>
</dbReference>
<dbReference type="CDD" id="cd00265">
    <property type="entry name" value="MADS_MEF2_like"/>
    <property type="match status" value="1"/>
</dbReference>
<dbReference type="FunFam" id="3.40.1810.10:FF:000006">
    <property type="entry name" value="Agamous-like MADS-box protein AGL62"/>
    <property type="match status" value="1"/>
</dbReference>
<evidence type="ECO:0000259" key="8">
    <source>
        <dbReference type="PROSITE" id="PS50066"/>
    </source>
</evidence>
<evidence type="ECO:0000256" key="2">
    <source>
        <dbReference type="ARBA" id="ARBA00023015"/>
    </source>
</evidence>
<evidence type="ECO:0000256" key="4">
    <source>
        <dbReference type="ARBA" id="ARBA00023163"/>
    </source>
</evidence>
<keyword evidence="5" id="KW-0539">Nucleus</keyword>
<dbReference type="GO" id="GO:0006357">
    <property type="term" value="P:regulation of transcription by RNA polymerase II"/>
    <property type="evidence" value="ECO:0000318"/>
    <property type="project" value="GO_Central"/>
</dbReference>
<evidence type="ECO:0000256" key="5">
    <source>
        <dbReference type="ARBA" id="ARBA00023242"/>
    </source>
</evidence>
<dbReference type="SMART" id="SM00432">
    <property type="entry name" value="MADS"/>
    <property type="match status" value="1"/>
</dbReference>
<keyword evidence="3" id="KW-0238">DNA-binding</keyword>
<evidence type="ECO:0000256" key="3">
    <source>
        <dbReference type="ARBA" id="ARBA00023125"/>
    </source>
</evidence>
<dbReference type="Pfam" id="PF00319">
    <property type="entry name" value="SRF-TF"/>
    <property type="match status" value="1"/>
</dbReference>
<dbReference type="PROSITE" id="PS50066">
    <property type="entry name" value="MADS_BOX_2"/>
    <property type="match status" value="1"/>
</dbReference>
<keyword evidence="2" id="KW-0805">Transcription regulation</keyword>
<dbReference type="EnsemblPlants" id="Solyc01g060312.1.1">
    <property type="protein sequence ID" value="Solyc01g060312.1.1"/>
    <property type="gene ID" value="Solyc01g060312.1"/>
</dbReference>
<dbReference type="GO" id="GO:0045944">
    <property type="term" value="P:positive regulation of transcription by RNA polymerase II"/>
    <property type="evidence" value="ECO:0007669"/>
    <property type="project" value="InterPro"/>
</dbReference>
<dbReference type="Gramene" id="Solyc01g060312.1.1">
    <property type="protein sequence ID" value="Solyc01g060312.1.1"/>
    <property type="gene ID" value="Solyc01g060312.1"/>
</dbReference>
<feature type="compositionally biased region" description="Low complexity" evidence="7">
    <location>
        <begin position="184"/>
        <end position="195"/>
    </location>
</feature>
<organism evidence="9">
    <name type="scientific">Solanum lycopersicum</name>
    <name type="common">Tomato</name>
    <name type="synonym">Lycopersicon esculentum</name>
    <dbReference type="NCBI Taxonomy" id="4081"/>
    <lineage>
        <taxon>Eukaryota</taxon>
        <taxon>Viridiplantae</taxon>
        <taxon>Streptophyta</taxon>
        <taxon>Embryophyta</taxon>
        <taxon>Tracheophyta</taxon>
        <taxon>Spermatophyta</taxon>
        <taxon>Magnoliopsida</taxon>
        <taxon>eudicotyledons</taxon>
        <taxon>Gunneridae</taxon>
        <taxon>Pentapetalae</taxon>
        <taxon>asterids</taxon>
        <taxon>lamiids</taxon>
        <taxon>Solanales</taxon>
        <taxon>Solanaceae</taxon>
        <taxon>Solanoideae</taxon>
        <taxon>Solaneae</taxon>
        <taxon>Solanum</taxon>
        <taxon>Solanum subgen. Lycopersicon</taxon>
    </lineage>
</organism>
<dbReference type="SUPFAM" id="SSF81383">
    <property type="entry name" value="F-box domain"/>
    <property type="match status" value="1"/>
</dbReference>
<evidence type="ECO:0000256" key="7">
    <source>
        <dbReference type="SAM" id="MobiDB-lite"/>
    </source>
</evidence>
<dbReference type="InterPro" id="IPR036879">
    <property type="entry name" value="TF_MADSbox_sf"/>
</dbReference>
<feature type="coiled-coil region" evidence="6">
    <location>
        <begin position="90"/>
        <end position="158"/>
    </location>
</feature>
<keyword evidence="10" id="KW-1185">Reference proteome</keyword>
<dbReference type="AlphaFoldDB" id="A0A3Q7EYK7"/>
<dbReference type="GO" id="GO:0005634">
    <property type="term" value="C:nucleus"/>
    <property type="evidence" value="ECO:0007669"/>
    <property type="project" value="UniProtKB-SubCell"/>
</dbReference>
<reference evidence="9" key="1">
    <citation type="journal article" date="2012" name="Nature">
        <title>The tomato genome sequence provides insights into fleshy fruit evolution.</title>
        <authorList>
            <consortium name="Tomato Genome Consortium"/>
        </authorList>
    </citation>
    <scope>NUCLEOTIDE SEQUENCE [LARGE SCALE GENOMIC DNA]</scope>
    <source>
        <strain evidence="9">cv. Heinz 1706</strain>
    </source>
</reference>
<dbReference type="PANTHER" id="PTHR11945:SF752">
    <property type="entry name" value="MADS-BOX DOMAIN-CONTAINING PROTEIN"/>
    <property type="match status" value="1"/>
</dbReference>
<keyword evidence="4" id="KW-0804">Transcription</keyword>
<proteinExistence type="predicted"/>
<dbReference type="SUPFAM" id="SSF55455">
    <property type="entry name" value="SRF-like"/>
    <property type="match status" value="1"/>
</dbReference>
<reference evidence="9" key="2">
    <citation type="submission" date="2019-01" db="UniProtKB">
        <authorList>
            <consortium name="EnsemblPlants"/>
        </authorList>
    </citation>
    <scope>IDENTIFICATION</scope>
    <source>
        <strain evidence="9">cv. Heinz 1706</strain>
    </source>
</reference>
<evidence type="ECO:0000313" key="10">
    <source>
        <dbReference type="Proteomes" id="UP000004994"/>
    </source>
</evidence>
<evidence type="ECO:0000256" key="6">
    <source>
        <dbReference type="SAM" id="Coils"/>
    </source>
</evidence>
<evidence type="ECO:0000256" key="1">
    <source>
        <dbReference type="ARBA" id="ARBA00004123"/>
    </source>
</evidence>
<name>A0A3Q7EYK7_SOLLC</name>
<protein>
    <recommendedName>
        <fullName evidence="8">MADS-box domain-containing protein</fullName>
    </recommendedName>
</protein>
<dbReference type="PANTHER" id="PTHR11945">
    <property type="entry name" value="MADS BOX PROTEIN"/>
    <property type="match status" value="1"/>
</dbReference>
<dbReference type="GO" id="GO:0000978">
    <property type="term" value="F:RNA polymerase II cis-regulatory region sequence-specific DNA binding"/>
    <property type="evidence" value="ECO:0000318"/>
    <property type="project" value="GO_Central"/>
</dbReference>
<sequence length="300" mass="33691">MRKPNGRKKIEIAKIENQTNLQVTFSKRRAGLFKKASELSNLCGANVAIVAFSPSNKVYACGHPSLESIVDKFIGENPPPETDDPNPIIVAHQNANIDEINKKLNKLERSLERERKHGQALQALRTEPSNEKLTFFDLKILCESLEAADKKVEKLASQLIECGIEFPYKTIGSALAPLRARESTSSVSGEGSSGSDAKTVVGGGEREDRISKLPGNIMHHIVELHPIEDTAKTSILSKKWRYFRARLPNLWLSRAFWMYLTTQQIFRERVNTILLQHLGDIEKFHLVKSIYSSLYAHTDG</sequence>
<comment type="subcellular location">
    <subcellularLocation>
        <location evidence="1">Nucleus</location>
    </subcellularLocation>
</comment>
<evidence type="ECO:0000313" key="9">
    <source>
        <dbReference type="EnsemblPlants" id="Solyc01g060312.1.1"/>
    </source>
</evidence>
<feature type="region of interest" description="Disordered" evidence="7">
    <location>
        <begin position="184"/>
        <end position="205"/>
    </location>
</feature>
<accession>A0A3Q7EYK7</accession>
<dbReference type="InterPro" id="IPR033896">
    <property type="entry name" value="MEF2-like_N"/>
</dbReference>
<feature type="domain" description="MADS-box" evidence="8">
    <location>
        <begin position="5"/>
        <end position="65"/>
    </location>
</feature>
<keyword evidence="6" id="KW-0175">Coiled coil</keyword>